<feature type="region of interest" description="Disordered" evidence="1">
    <location>
        <begin position="1"/>
        <end position="58"/>
    </location>
</feature>
<sequence>MFQAYEDTPANHTGSAIANWDPPLGKPAKVTYKKKKRELDMESLTTNSRVDGRTKSYKEAVRRIKERQERMKERQSDNNTVNNIALQAANPFGKEVDEIHSPKDRTSTDAAIAAWTKAGGKTKKLNPGQPKGMDKRRKKLLKKEEVEMKNKYLKIKPGSIEDAALSSLLTAAGENPNDYRPTLHLPEKKYLHTKEGSIERAVEEALTEKAGVGAATAGPKPGYKLPRQ</sequence>
<protein>
    <submittedName>
        <fullName evidence="2">Uncharacterized protein</fullName>
    </submittedName>
</protein>
<feature type="non-terminal residue" evidence="2">
    <location>
        <position position="228"/>
    </location>
</feature>
<accession>A0A382IXL3</accession>
<name>A0A382IXL3_9ZZZZ</name>
<evidence type="ECO:0000256" key="1">
    <source>
        <dbReference type="SAM" id="MobiDB-lite"/>
    </source>
</evidence>
<dbReference type="EMBL" id="UINC01070056">
    <property type="protein sequence ID" value="SVC03902.1"/>
    <property type="molecule type" value="Genomic_DNA"/>
</dbReference>
<gene>
    <name evidence="2" type="ORF">METZ01_LOCUS256756</name>
</gene>
<reference evidence="2" key="1">
    <citation type="submission" date="2018-05" db="EMBL/GenBank/DDBJ databases">
        <authorList>
            <person name="Lanie J.A."/>
            <person name="Ng W.-L."/>
            <person name="Kazmierczak K.M."/>
            <person name="Andrzejewski T.M."/>
            <person name="Davidsen T.M."/>
            <person name="Wayne K.J."/>
            <person name="Tettelin H."/>
            <person name="Glass J.I."/>
            <person name="Rusch D."/>
            <person name="Podicherti R."/>
            <person name="Tsui H.-C.T."/>
            <person name="Winkler M.E."/>
        </authorList>
    </citation>
    <scope>NUCLEOTIDE SEQUENCE</scope>
</reference>
<evidence type="ECO:0000313" key="2">
    <source>
        <dbReference type="EMBL" id="SVC03902.1"/>
    </source>
</evidence>
<proteinExistence type="predicted"/>
<organism evidence="2">
    <name type="scientific">marine metagenome</name>
    <dbReference type="NCBI Taxonomy" id="408172"/>
    <lineage>
        <taxon>unclassified sequences</taxon>
        <taxon>metagenomes</taxon>
        <taxon>ecological metagenomes</taxon>
    </lineage>
</organism>
<dbReference type="AlphaFoldDB" id="A0A382IXL3"/>